<dbReference type="PANTHER" id="PTHR18976:SF11">
    <property type="entry name" value="APOLIPOPROTEIN A-I"/>
    <property type="match status" value="1"/>
</dbReference>
<evidence type="ECO:0000256" key="12">
    <source>
        <dbReference type="ARBA" id="ARBA00023139"/>
    </source>
</evidence>
<feature type="non-terminal residue" evidence="20">
    <location>
        <position position="152"/>
    </location>
</feature>
<keyword evidence="11" id="KW-0443">Lipid metabolism</keyword>
<evidence type="ECO:0000256" key="5">
    <source>
        <dbReference type="ARBA" id="ARBA00022548"/>
    </source>
</evidence>
<accession>L8IIF0</accession>
<dbReference type="GO" id="GO:0060228">
    <property type="term" value="F:phosphatidylcholine-sterol O-acyltransferase activator activity"/>
    <property type="evidence" value="ECO:0007669"/>
    <property type="project" value="TreeGrafter"/>
</dbReference>
<dbReference type="AlphaFoldDB" id="L8IIF0"/>
<dbReference type="GO" id="GO:0042157">
    <property type="term" value="P:lipoprotein metabolic process"/>
    <property type="evidence" value="ECO:0007669"/>
    <property type="project" value="InterPro"/>
</dbReference>
<dbReference type="GO" id="GO:0033344">
    <property type="term" value="P:cholesterol efflux"/>
    <property type="evidence" value="ECO:0007669"/>
    <property type="project" value="TreeGrafter"/>
</dbReference>
<comment type="subcellular location">
    <subcellularLocation>
        <location evidence="1">Secreted</location>
    </subcellularLocation>
</comment>
<dbReference type="GO" id="GO:0008203">
    <property type="term" value="P:cholesterol metabolic process"/>
    <property type="evidence" value="ECO:0007669"/>
    <property type="project" value="UniProtKB-KW"/>
</dbReference>
<keyword evidence="14" id="KW-0753">Steroid metabolism</keyword>
<keyword evidence="4" id="KW-0964">Secreted</keyword>
<evidence type="ECO:0000256" key="8">
    <source>
        <dbReference type="ARBA" id="ARBA00022850"/>
    </source>
</evidence>
<dbReference type="Pfam" id="PF01442">
    <property type="entry name" value="Apolipoprotein"/>
    <property type="match status" value="1"/>
</dbReference>
<dbReference type="Proteomes" id="UP000011080">
    <property type="component" value="Unassembled WGS sequence"/>
</dbReference>
<dbReference type="InterPro" id="IPR000074">
    <property type="entry name" value="ApoA_E"/>
</dbReference>
<organism evidence="20 21">
    <name type="scientific">Bos mutus</name>
    <name type="common">wild yak</name>
    <dbReference type="NCBI Taxonomy" id="72004"/>
    <lineage>
        <taxon>Eukaryota</taxon>
        <taxon>Metazoa</taxon>
        <taxon>Chordata</taxon>
        <taxon>Craniata</taxon>
        <taxon>Vertebrata</taxon>
        <taxon>Euteleostomi</taxon>
        <taxon>Mammalia</taxon>
        <taxon>Eutheria</taxon>
        <taxon>Laurasiatheria</taxon>
        <taxon>Artiodactyla</taxon>
        <taxon>Ruminantia</taxon>
        <taxon>Pecora</taxon>
        <taxon>Bovidae</taxon>
        <taxon>Bovinae</taxon>
        <taxon>Bos</taxon>
    </lineage>
</organism>
<dbReference type="GO" id="GO:0120020">
    <property type="term" value="F:cholesterol transfer activity"/>
    <property type="evidence" value="ECO:0007669"/>
    <property type="project" value="TreeGrafter"/>
</dbReference>
<evidence type="ECO:0000256" key="16">
    <source>
        <dbReference type="ARBA" id="ARBA00037354"/>
    </source>
</evidence>
<dbReference type="SUPFAM" id="SSF58113">
    <property type="entry name" value="Apolipoprotein A-I"/>
    <property type="match status" value="1"/>
</dbReference>
<evidence type="ECO:0000256" key="10">
    <source>
        <dbReference type="ARBA" id="ARBA00023097"/>
    </source>
</evidence>
<dbReference type="GO" id="GO:0033700">
    <property type="term" value="P:phospholipid efflux"/>
    <property type="evidence" value="ECO:0007669"/>
    <property type="project" value="TreeGrafter"/>
</dbReference>
<dbReference type="InterPro" id="IPR050163">
    <property type="entry name" value="Apolipoprotein_A1/A4/E"/>
</dbReference>
<evidence type="ECO:0000256" key="13">
    <source>
        <dbReference type="ARBA" id="ARBA00023166"/>
    </source>
</evidence>
<keyword evidence="19" id="KW-0175">Coiled coil</keyword>
<dbReference type="GO" id="GO:0034362">
    <property type="term" value="C:low-density lipoprotein particle"/>
    <property type="evidence" value="ECO:0007669"/>
    <property type="project" value="TreeGrafter"/>
</dbReference>
<evidence type="ECO:0000256" key="18">
    <source>
        <dbReference type="ARBA" id="ARBA00042590"/>
    </source>
</evidence>
<keyword evidence="12" id="KW-0564">Palmitate</keyword>
<evidence type="ECO:0000256" key="19">
    <source>
        <dbReference type="SAM" id="Coils"/>
    </source>
</evidence>
<dbReference type="GO" id="GO:0034364">
    <property type="term" value="C:high-density lipoprotein particle"/>
    <property type="evidence" value="ECO:0007669"/>
    <property type="project" value="UniProtKB-KW"/>
</dbReference>
<keyword evidence="9" id="KW-0445">Lipid transport</keyword>
<dbReference type="GO" id="GO:0055090">
    <property type="term" value="P:acylglycerol homeostasis"/>
    <property type="evidence" value="ECO:0007669"/>
    <property type="project" value="TreeGrafter"/>
</dbReference>
<evidence type="ECO:0000256" key="17">
    <source>
        <dbReference type="ARBA" id="ARBA00040759"/>
    </source>
</evidence>
<keyword evidence="3" id="KW-0813">Transport</keyword>
<evidence type="ECO:0000256" key="15">
    <source>
        <dbReference type="ARBA" id="ARBA00023288"/>
    </source>
</evidence>
<dbReference type="Gene3D" id="1.20.5.1230">
    <property type="entry name" value="Apolipoprotein A-I"/>
    <property type="match status" value="1"/>
</dbReference>
<proteinExistence type="inferred from homology"/>
<keyword evidence="13" id="KW-1207">Sterol metabolism</keyword>
<protein>
    <recommendedName>
        <fullName evidence="17">Apolipoprotein A-I</fullName>
    </recommendedName>
    <alternativeName>
        <fullName evidence="18">Apolipoprotein A1</fullName>
    </alternativeName>
</protein>
<evidence type="ECO:0000256" key="4">
    <source>
        <dbReference type="ARBA" id="ARBA00022525"/>
    </source>
</evidence>
<evidence type="ECO:0000313" key="21">
    <source>
        <dbReference type="Proteomes" id="UP000011080"/>
    </source>
</evidence>
<dbReference type="GO" id="GO:0005543">
    <property type="term" value="F:phospholipid binding"/>
    <property type="evidence" value="ECO:0007669"/>
    <property type="project" value="TreeGrafter"/>
</dbReference>
<keyword evidence="15 20" id="KW-0449">Lipoprotein</keyword>
<evidence type="ECO:0000256" key="3">
    <source>
        <dbReference type="ARBA" id="ARBA00022448"/>
    </source>
</evidence>
<evidence type="ECO:0000256" key="14">
    <source>
        <dbReference type="ARBA" id="ARBA00023221"/>
    </source>
</evidence>
<evidence type="ECO:0000256" key="9">
    <source>
        <dbReference type="ARBA" id="ARBA00023055"/>
    </source>
</evidence>
<gene>
    <name evidence="20" type="ORF">M91_20364</name>
</gene>
<evidence type="ECO:0000256" key="6">
    <source>
        <dbReference type="ARBA" id="ARBA00022729"/>
    </source>
</evidence>
<dbReference type="PANTHER" id="PTHR18976">
    <property type="entry name" value="APOLIPOPROTEIN"/>
    <property type="match status" value="1"/>
</dbReference>
<keyword evidence="8" id="KW-0345">HDL</keyword>
<evidence type="ECO:0000313" key="20">
    <source>
        <dbReference type="EMBL" id="ELR56106.1"/>
    </source>
</evidence>
<comment type="similarity">
    <text evidence="2">Belongs to the apolipoprotein A1/A4/E family.</text>
</comment>
<evidence type="ECO:0000256" key="11">
    <source>
        <dbReference type="ARBA" id="ARBA00023098"/>
    </source>
</evidence>
<comment type="function">
    <text evidence="16">Participates in the reverse transport of cholesterol from tissues to the liver for excretion by promoting cholesterol efflux from tissues and by acting as a cofactor for the lecithin cholesterol acyltransferase (LCAT). As part of the SPAP complex, activates spermatozoa motility.</text>
</comment>
<evidence type="ECO:0000256" key="7">
    <source>
        <dbReference type="ARBA" id="ARBA00022737"/>
    </source>
</evidence>
<dbReference type="Gene3D" id="6.10.140.380">
    <property type="match status" value="1"/>
</dbReference>
<dbReference type="GO" id="GO:0042627">
    <property type="term" value="C:chylomicron"/>
    <property type="evidence" value="ECO:0007669"/>
    <property type="project" value="TreeGrafter"/>
</dbReference>
<keyword evidence="10" id="KW-0558">Oxidation</keyword>
<keyword evidence="7" id="KW-0677">Repeat</keyword>
<keyword evidence="6" id="KW-0732">Signal</keyword>
<feature type="coiled-coil region" evidence="19">
    <location>
        <begin position="84"/>
        <end position="111"/>
    </location>
</feature>
<dbReference type="GO" id="GO:1903561">
    <property type="term" value="C:extracellular vesicle"/>
    <property type="evidence" value="ECO:0007669"/>
    <property type="project" value="TreeGrafter"/>
</dbReference>
<evidence type="ECO:0000256" key="2">
    <source>
        <dbReference type="ARBA" id="ARBA00008788"/>
    </source>
</evidence>
<evidence type="ECO:0000256" key="1">
    <source>
        <dbReference type="ARBA" id="ARBA00004613"/>
    </source>
</evidence>
<keyword evidence="5" id="KW-0153">Cholesterol metabolism</keyword>
<reference evidence="20 21" key="1">
    <citation type="journal article" date="2012" name="Nat. Genet.">
        <title>The yak genome and adaptation to life at high altitude.</title>
        <authorList>
            <person name="Qiu Q."/>
            <person name="Zhang G."/>
            <person name="Ma T."/>
            <person name="Qian W."/>
            <person name="Wang J."/>
            <person name="Ye Z."/>
            <person name="Cao C."/>
            <person name="Hu Q."/>
            <person name="Kim J."/>
            <person name="Larkin D.M."/>
            <person name="Auvil L."/>
            <person name="Capitanu B."/>
            <person name="Ma J."/>
            <person name="Lewin H.A."/>
            <person name="Qian X."/>
            <person name="Lang Y."/>
            <person name="Zhou R."/>
            <person name="Wang L."/>
            <person name="Wang K."/>
            <person name="Xia J."/>
            <person name="Liao S."/>
            <person name="Pan S."/>
            <person name="Lu X."/>
            <person name="Hou H."/>
            <person name="Wang Y."/>
            <person name="Zang X."/>
            <person name="Yin Y."/>
            <person name="Ma H."/>
            <person name="Zhang J."/>
            <person name="Wang Z."/>
            <person name="Zhang Y."/>
            <person name="Zhang D."/>
            <person name="Yonezawa T."/>
            <person name="Hasegawa M."/>
            <person name="Zhong Y."/>
            <person name="Liu W."/>
            <person name="Zhang Y."/>
            <person name="Huang Z."/>
            <person name="Zhang S."/>
            <person name="Long R."/>
            <person name="Yang H."/>
            <person name="Wang J."/>
            <person name="Lenstra J.A."/>
            <person name="Cooper D.N."/>
            <person name="Wu Y."/>
            <person name="Wang J."/>
            <person name="Shi P."/>
            <person name="Wang J."/>
            <person name="Liu J."/>
        </authorList>
    </citation>
    <scope>NUCLEOTIDE SEQUENCE [LARGE SCALE GENOMIC DNA]</scope>
    <source>
        <strain evidence="21">yakQH1</strain>
    </source>
</reference>
<dbReference type="EMBL" id="JH881156">
    <property type="protein sequence ID" value="ELR56106.1"/>
    <property type="molecule type" value="Genomic_DNA"/>
</dbReference>
<dbReference type="GO" id="GO:0034361">
    <property type="term" value="C:very-low-density lipoprotein particle"/>
    <property type="evidence" value="ECO:0007669"/>
    <property type="project" value="TreeGrafter"/>
</dbReference>
<name>L8IIF0_9CETA</name>
<sequence length="152" mass="17634">SLKLLDNWDTLASTLSKVREQLGPVTQEFWDNLEKETASLRQEMHKDLEEVKQKVQPYLDEFQKWHEEVEIYRQKVAPLGEEFREGARQKVQELQDKLSPLAQELREQRKALGEKAKPVLEDLRQGLMPVLESLKVSILAAIDEASKKLNAQ</sequence>